<dbReference type="EMBL" id="BMAO01002164">
    <property type="protein sequence ID" value="GFQ78757.1"/>
    <property type="molecule type" value="Genomic_DNA"/>
</dbReference>
<proteinExistence type="predicted"/>
<reference evidence="1" key="1">
    <citation type="submission" date="2020-07" db="EMBL/GenBank/DDBJ databases">
        <title>Multicomponent nature underlies the extraordinary mechanical properties of spider dragline silk.</title>
        <authorList>
            <person name="Kono N."/>
            <person name="Nakamura H."/>
            <person name="Mori M."/>
            <person name="Yoshida Y."/>
            <person name="Ohtoshi R."/>
            <person name="Malay A.D."/>
            <person name="Moran D.A.P."/>
            <person name="Tomita M."/>
            <person name="Numata K."/>
            <person name="Arakawa K."/>
        </authorList>
    </citation>
    <scope>NUCLEOTIDE SEQUENCE</scope>
</reference>
<dbReference type="Proteomes" id="UP000887116">
    <property type="component" value="Unassembled WGS sequence"/>
</dbReference>
<dbReference type="AlphaFoldDB" id="A0A8X6FFJ8"/>
<comment type="caution">
    <text evidence="1">The sequence shown here is derived from an EMBL/GenBank/DDBJ whole genome shotgun (WGS) entry which is preliminary data.</text>
</comment>
<sequence length="127" mass="13986">MVTPPALPLGDDDTTPNDVVAICLRLAVLHYDIRLKPDTFTGIESSIQVSLISRKSDRLVKESVEMSSECTTKICALMAGISNSTLIRNTIQKLFTLATSVGNGCWANLWYSSRTHSNLKSFRILVI</sequence>
<keyword evidence="2" id="KW-1185">Reference proteome</keyword>
<name>A0A8X6FFJ8_TRICU</name>
<accession>A0A8X6FFJ8</accession>
<evidence type="ECO:0000313" key="2">
    <source>
        <dbReference type="Proteomes" id="UP000887116"/>
    </source>
</evidence>
<organism evidence="1 2">
    <name type="scientific">Trichonephila clavata</name>
    <name type="common">Joro spider</name>
    <name type="synonym">Nephila clavata</name>
    <dbReference type="NCBI Taxonomy" id="2740835"/>
    <lineage>
        <taxon>Eukaryota</taxon>
        <taxon>Metazoa</taxon>
        <taxon>Ecdysozoa</taxon>
        <taxon>Arthropoda</taxon>
        <taxon>Chelicerata</taxon>
        <taxon>Arachnida</taxon>
        <taxon>Araneae</taxon>
        <taxon>Araneomorphae</taxon>
        <taxon>Entelegynae</taxon>
        <taxon>Araneoidea</taxon>
        <taxon>Nephilidae</taxon>
        <taxon>Trichonephila</taxon>
    </lineage>
</organism>
<protein>
    <submittedName>
        <fullName evidence="1">Uncharacterized protein</fullName>
    </submittedName>
</protein>
<evidence type="ECO:0000313" key="1">
    <source>
        <dbReference type="EMBL" id="GFQ78757.1"/>
    </source>
</evidence>
<gene>
    <name evidence="1" type="ORF">TNCT_698561</name>
</gene>